<dbReference type="EMBL" id="CP008953">
    <property type="protein sequence ID" value="AIG76088.1"/>
    <property type="molecule type" value="Genomic_DNA"/>
</dbReference>
<evidence type="ECO:0000313" key="1">
    <source>
        <dbReference type="EMBL" id="AIG76088.1"/>
    </source>
</evidence>
<dbReference type="AlphaFoldDB" id="A0A075USZ1"/>
<protein>
    <recommendedName>
        <fullName evidence="3">Adenylate kinase</fullName>
    </recommendedName>
</protein>
<dbReference type="STRING" id="208439.AJAP_16075"/>
<accession>A0A075USZ1</accession>
<evidence type="ECO:0000313" key="2">
    <source>
        <dbReference type="Proteomes" id="UP000028492"/>
    </source>
</evidence>
<dbReference type="eggNOG" id="COG0563">
    <property type="taxonomic scope" value="Bacteria"/>
</dbReference>
<organism evidence="1 2">
    <name type="scientific">Amycolatopsis japonica</name>
    <dbReference type="NCBI Taxonomy" id="208439"/>
    <lineage>
        <taxon>Bacteria</taxon>
        <taxon>Bacillati</taxon>
        <taxon>Actinomycetota</taxon>
        <taxon>Actinomycetes</taxon>
        <taxon>Pseudonocardiales</taxon>
        <taxon>Pseudonocardiaceae</taxon>
        <taxon>Amycolatopsis</taxon>
        <taxon>Amycolatopsis japonica group</taxon>
    </lineage>
</organism>
<evidence type="ECO:0008006" key="3">
    <source>
        <dbReference type="Google" id="ProtNLM"/>
    </source>
</evidence>
<gene>
    <name evidence="1" type="ORF">AJAP_16075</name>
</gene>
<name>A0A075USZ1_9PSEU</name>
<keyword evidence="2" id="KW-1185">Reference proteome</keyword>
<proteinExistence type="predicted"/>
<dbReference type="Proteomes" id="UP000028492">
    <property type="component" value="Chromosome"/>
</dbReference>
<dbReference type="HOGENOM" id="CLU_092618_1_0_11"/>
<reference evidence="1 2" key="1">
    <citation type="journal article" date="2014" name="J. Biotechnol.">
        <title>Complete genome sequence of the actinobacterium Amycolatopsis japonica MG417-CF17(T) (=DSM 44213T) producing (S,S)-N,N'-ethylenediaminedisuccinic acid.</title>
        <authorList>
            <person name="Stegmann E."/>
            <person name="Albersmeier A."/>
            <person name="Spohn M."/>
            <person name="Gert H."/>
            <person name="Weber T."/>
            <person name="Wohlleben W."/>
            <person name="Kalinowski J."/>
            <person name="Ruckert C."/>
        </authorList>
    </citation>
    <scope>NUCLEOTIDE SEQUENCE [LARGE SCALE GENOMIC DNA]</scope>
    <source>
        <strain evidence="2">MG417-CF17 (DSM 44213)</strain>
    </source>
</reference>
<dbReference type="KEGG" id="aja:AJAP_16075"/>
<sequence>MGVPYVEFEPFFHGPGWTVRETWQSDVLRFLDGDVWAIEWQGEQVREQMTARLDVLVWLDHPRALATTRVIVRTLERRVGRGSKIAGDNVEGPLHTFFTDPQHIVKIAWRYHPIMRARVRKVIDENRHPDLVVVRLRGQRQVDQWLRGPFDQSTV</sequence>